<reference evidence="2" key="2">
    <citation type="submission" date="2017-06" db="EMBL/GenBank/DDBJ databases">
        <title>WGS assembly of Brachypodium distachyon.</title>
        <authorList>
            <consortium name="The International Brachypodium Initiative"/>
            <person name="Lucas S."/>
            <person name="Harmon-Smith M."/>
            <person name="Lail K."/>
            <person name="Tice H."/>
            <person name="Grimwood J."/>
            <person name="Bruce D."/>
            <person name="Barry K."/>
            <person name="Shu S."/>
            <person name="Lindquist E."/>
            <person name="Wang M."/>
            <person name="Pitluck S."/>
            <person name="Vogel J.P."/>
            <person name="Garvin D.F."/>
            <person name="Mockler T.C."/>
            <person name="Schmutz J."/>
            <person name="Rokhsar D."/>
            <person name="Bevan M.W."/>
        </authorList>
    </citation>
    <scope>NUCLEOTIDE SEQUENCE</scope>
    <source>
        <strain evidence="2">Bd21</strain>
    </source>
</reference>
<dbReference type="AlphaFoldDB" id="A0A2K2DAN2"/>
<evidence type="ECO:0000256" key="1">
    <source>
        <dbReference type="SAM" id="MobiDB-lite"/>
    </source>
</evidence>
<reference evidence="2 3" key="1">
    <citation type="journal article" date="2010" name="Nature">
        <title>Genome sequencing and analysis of the model grass Brachypodium distachyon.</title>
        <authorList>
            <consortium name="International Brachypodium Initiative"/>
        </authorList>
    </citation>
    <scope>NUCLEOTIDE SEQUENCE [LARGE SCALE GENOMIC DNA]</scope>
    <source>
        <strain evidence="2 3">Bd21</strain>
    </source>
</reference>
<reference evidence="3" key="3">
    <citation type="submission" date="2018-08" db="UniProtKB">
        <authorList>
            <consortium name="EnsemblPlants"/>
        </authorList>
    </citation>
    <scope>IDENTIFICATION</scope>
    <source>
        <strain evidence="3">cv. Bd21</strain>
    </source>
</reference>
<feature type="compositionally biased region" description="Low complexity" evidence="1">
    <location>
        <begin position="35"/>
        <end position="45"/>
    </location>
</feature>
<evidence type="ECO:0000313" key="4">
    <source>
        <dbReference type="Proteomes" id="UP000008810"/>
    </source>
</evidence>
<dbReference type="Proteomes" id="UP000008810">
    <property type="component" value="Chromosome 2"/>
</dbReference>
<dbReference type="EMBL" id="CM000881">
    <property type="protein sequence ID" value="PNT71336.1"/>
    <property type="molecule type" value="Genomic_DNA"/>
</dbReference>
<gene>
    <name evidence="2" type="ORF">BRADI_2g26362v3</name>
</gene>
<proteinExistence type="predicted"/>
<dbReference type="Gramene" id="PNT71336">
    <property type="protein sequence ID" value="PNT71336"/>
    <property type="gene ID" value="BRADI_2g26362v3"/>
</dbReference>
<dbReference type="InParanoid" id="A0A2K2DAN2"/>
<accession>A0A2K2DAN2</accession>
<organism evidence="2">
    <name type="scientific">Brachypodium distachyon</name>
    <name type="common">Purple false brome</name>
    <name type="synonym">Trachynia distachya</name>
    <dbReference type="NCBI Taxonomy" id="15368"/>
    <lineage>
        <taxon>Eukaryota</taxon>
        <taxon>Viridiplantae</taxon>
        <taxon>Streptophyta</taxon>
        <taxon>Embryophyta</taxon>
        <taxon>Tracheophyta</taxon>
        <taxon>Spermatophyta</taxon>
        <taxon>Magnoliopsida</taxon>
        <taxon>Liliopsida</taxon>
        <taxon>Poales</taxon>
        <taxon>Poaceae</taxon>
        <taxon>BOP clade</taxon>
        <taxon>Pooideae</taxon>
        <taxon>Stipodae</taxon>
        <taxon>Brachypodieae</taxon>
        <taxon>Brachypodium</taxon>
    </lineage>
</organism>
<feature type="compositionally biased region" description="Low complexity" evidence="1">
    <location>
        <begin position="9"/>
        <end position="24"/>
    </location>
</feature>
<feature type="region of interest" description="Disordered" evidence="1">
    <location>
        <begin position="1"/>
        <end position="59"/>
    </location>
</feature>
<name>A0A2K2DAN2_BRADI</name>
<dbReference type="EnsemblPlants" id="PNT71336">
    <property type="protein sequence ID" value="PNT71336"/>
    <property type="gene ID" value="BRADI_2g26362v3"/>
</dbReference>
<evidence type="ECO:0000313" key="3">
    <source>
        <dbReference type="EnsemblPlants" id="PNT71336"/>
    </source>
</evidence>
<keyword evidence="4" id="KW-1185">Reference proteome</keyword>
<sequence>MAKLPPSSPLSRAPSLPWLPAARPRAPRAPPPSHARPSSSSYRARQATSSPGPPRVLLLPTLATTPTCAPCCRSSASPCRSPPAP</sequence>
<protein>
    <submittedName>
        <fullName evidence="2 3">Uncharacterized protein</fullName>
    </submittedName>
</protein>
<evidence type="ECO:0000313" key="2">
    <source>
        <dbReference type="EMBL" id="PNT71336.1"/>
    </source>
</evidence>